<feature type="compositionally biased region" description="Gly residues" evidence="1">
    <location>
        <begin position="1"/>
        <end position="10"/>
    </location>
</feature>
<dbReference type="EMBL" id="SNRX01000003">
    <property type="protein sequence ID" value="KAA6303149.1"/>
    <property type="molecule type" value="Genomic_DNA"/>
</dbReference>
<dbReference type="Proteomes" id="UP000324575">
    <property type="component" value="Unassembled WGS sequence"/>
</dbReference>
<organism evidence="2 3">
    <name type="scientific">Candidatus Ordinivivax streblomastigis</name>
    <dbReference type="NCBI Taxonomy" id="2540710"/>
    <lineage>
        <taxon>Bacteria</taxon>
        <taxon>Pseudomonadati</taxon>
        <taxon>Bacteroidota</taxon>
        <taxon>Bacteroidia</taxon>
        <taxon>Bacteroidales</taxon>
        <taxon>Candidatus Ordinivivax</taxon>
    </lineage>
</organism>
<proteinExistence type="predicted"/>
<evidence type="ECO:0000313" key="2">
    <source>
        <dbReference type="EMBL" id="KAA6303149.1"/>
    </source>
</evidence>
<protein>
    <submittedName>
        <fullName evidence="2">Uncharacterized protein</fullName>
    </submittedName>
</protein>
<reference evidence="2 3" key="1">
    <citation type="submission" date="2019-03" db="EMBL/GenBank/DDBJ databases">
        <title>Single cell metagenomics reveals metabolic interactions within the superorganism composed of flagellate Streblomastix strix and complex community of Bacteroidetes bacteria on its surface.</title>
        <authorList>
            <person name="Treitli S.C."/>
            <person name="Kolisko M."/>
            <person name="Husnik F."/>
            <person name="Keeling P."/>
            <person name="Hampl V."/>
        </authorList>
    </citation>
    <scope>NUCLEOTIDE SEQUENCE [LARGE SCALE GENOMIC DNA]</scope>
    <source>
        <strain evidence="2">St1</strain>
    </source>
</reference>
<accession>A0A5M8P3U1</accession>
<feature type="region of interest" description="Disordered" evidence="1">
    <location>
        <begin position="1"/>
        <end position="35"/>
    </location>
</feature>
<comment type="caution">
    <text evidence="2">The sequence shown here is derived from an EMBL/GenBank/DDBJ whole genome shotgun (WGS) entry which is preliminary data.</text>
</comment>
<name>A0A5M8P3U1_9BACT</name>
<dbReference type="AlphaFoldDB" id="A0A5M8P3U1"/>
<gene>
    <name evidence="2" type="ORF">EZS26_000752</name>
</gene>
<evidence type="ECO:0000256" key="1">
    <source>
        <dbReference type="SAM" id="MobiDB-lite"/>
    </source>
</evidence>
<evidence type="ECO:0000313" key="3">
    <source>
        <dbReference type="Proteomes" id="UP000324575"/>
    </source>
</evidence>
<sequence>MASGSEGGAKGTKLRSSTAESNRAPVWNNSMDTPF</sequence>
<feature type="compositionally biased region" description="Polar residues" evidence="1">
    <location>
        <begin position="14"/>
        <end position="35"/>
    </location>
</feature>